<dbReference type="GO" id="GO:0016491">
    <property type="term" value="F:oxidoreductase activity"/>
    <property type="evidence" value="ECO:0007669"/>
    <property type="project" value="UniProtKB-KW"/>
</dbReference>
<dbReference type="RefSeq" id="WP_274046780.1">
    <property type="nucleotide sequence ID" value="NZ_JANCPR020000042.1"/>
</dbReference>
<organism evidence="2 3">
    <name type="scientific">Streptomyces iconiensis</name>
    <dbReference type="NCBI Taxonomy" id="1384038"/>
    <lineage>
        <taxon>Bacteria</taxon>
        <taxon>Bacillati</taxon>
        <taxon>Actinomycetota</taxon>
        <taxon>Actinomycetes</taxon>
        <taxon>Kitasatosporales</taxon>
        <taxon>Streptomycetaceae</taxon>
        <taxon>Streptomyces</taxon>
    </lineage>
</organism>
<reference evidence="2 3" key="1">
    <citation type="submission" date="2023-05" db="EMBL/GenBank/DDBJ databases">
        <title>Streptantibioticus silvisoli sp. nov., acidotolerant actinomycetes 1 from pine litter.</title>
        <authorList>
            <person name="Swiecimska M."/>
            <person name="Golinska P."/>
            <person name="Sangal V."/>
            <person name="Wachnowicz B."/>
            <person name="Goodfellow M."/>
        </authorList>
    </citation>
    <scope>NUCLEOTIDE SEQUENCE [LARGE SCALE GENOMIC DNA]</scope>
    <source>
        <strain evidence="2 3">DSM 42109</strain>
    </source>
</reference>
<evidence type="ECO:0000259" key="1">
    <source>
        <dbReference type="Pfam" id="PF03358"/>
    </source>
</evidence>
<comment type="caution">
    <text evidence="2">The sequence shown here is derived from an EMBL/GenBank/DDBJ whole genome shotgun (WGS) entry which is preliminary data.</text>
</comment>
<gene>
    <name evidence="2" type="ORF">NMN56_032175</name>
</gene>
<protein>
    <submittedName>
        <fullName evidence="2">NAD(P)H-dependent oxidoreductase</fullName>
        <ecNumber evidence="2">1.-.-.-</ecNumber>
    </submittedName>
</protein>
<dbReference type="InterPro" id="IPR050712">
    <property type="entry name" value="NAD(P)H-dep_reductase"/>
</dbReference>
<name>A0ABT7A5B8_9ACTN</name>
<dbReference type="PANTHER" id="PTHR30543:SF21">
    <property type="entry name" value="NAD(P)H-DEPENDENT FMN REDUCTASE LOT6"/>
    <property type="match status" value="1"/>
</dbReference>
<evidence type="ECO:0000313" key="2">
    <source>
        <dbReference type="EMBL" id="MDJ1136525.1"/>
    </source>
</evidence>
<dbReference type="Proteomes" id="UP001214441">
    <property type="component" value="Unassembled WGS sequence"/>
</dbReference>
<dbReference type="Gene3D" id="3.40.50.360">
    <property type="match status" value="1"/>
</dbReference>
<feature type="domain" description="NADPH-dependent FMN reductase-like" evidence="1">
    <location>
        <begin position="7"/>
        <end position="155"/>
    </location>
</feature>
<dbReference type="EMBL" id="JANCPR020000042">
    <property type="protein sequence ID" value="MDJ1136525.1"/>
    <property type="molecule type" value="Genomic_DNA"/>
</dbReference>
<keyword evidence="3" id="KW-1185">Reference proteome</keyword>
<dbReference type="InterPro" id="IPR029039">
    <property type="entry name" value="Flavoprotein-like_sf"/>
</dbReference>
<dbReference type="InterPro" id="IPR005025">
    <property type="entry name" value="FMN_Rdtase-like_dom"/>
</dbReference>
<evidence type="ECO:0000313" key="3">
    <source>
        <dbReference type="Proteomes" id="UP001214441"/>
    </source>
</evidence>
<dbReference type="Pfam" id="PF03358">
    <property type="entry name" value="FMN_red"/>
    <property type="match status" value="1"/>
</dbReference>
<accession>A0ABT7A5B8</accession>
<proteinExistence type="predicted"/>
<dbReference type="PANTHER" id="PTHR30543">
    <property type="entry name" value="CHROMATE REDUCTASE"/>
    <property type="match status" value="1"/>
</dbReference>
<dbReference type="SUPFAM" id="SSF52218">
    <property type="entry name" value="Flavoproteins"/>
    <property type="match status" value="1"/>
</dbReference>
<dbReference type="EC" id="1.-.-.-" evidence="2"/>
<keyword evidence="2" id="KW-0560">Oxidoreductase</keyword>
<sequence>MSDSPLKLAIITGSVRDGRFGPTVARWFTGQAAKHDGVKVTPIDLLDHPLPLVMPDVSAGAQAQGATRVVAERLGQLLGEADAFVVVTPEYNHSVPASLKNVLDWYIDEWKAKPVGLVSYGGLAGGLRAVEHLRQIFAELNSVTLRDTVSFHHAWTDFGADGEEVCPAGSDTAAKAMLDQLVWWGHALRDAREKRPFAG</sequence>